<evidence type="ECO:0000313" key="4">
    <source>
        <dbReference type="Proteomes" id="UP001596549"/>
    </source>
</evidence>
<keyword evidence="4" id="KW-1185">Reference proteome</keyword>
<feature type="signal peptide" evidence="2">
    <location>
        <begin position="1"/>
        <end position="23"/>
    </location>
</feature>
<dbReference type="EMBL" id="JBHTCP010000048">
    <property type="protein sequence ID" value="MFC7372895.1"/>
    <property type="molecule type" value="Genomic_DNA"/>
</dbReference>
<gene>
    <name evidence="3" type="ORF">ACFQPF_14655</name>
</gene>
<organism evidence="3 4">
    <name type="scientific">Fictibacillus iocasae</name>
    <dbReference type="NCBI Taxonomy" id="2715437"/>
    <lineage>
        <taxon>Bacteria</taxon>
        <taxon>Bacillati</taxon>
        <taxon>Bacillota</taxon>
        <taxon>Bacilli</taxon>
        <taxon>Bacillales</taxon>
        <taxon>Fictibacillaceae</taxon>
        <taxon>Fictibacillus</taxon>
    </lineage>
</organism>
<sequence length="51" mass="5453">MTFYRKLLVGSLAAMLTLGGVTACGDGVDQDNGVDDGEKNDEMDDKNKETN</sequence>
<protein>
    <submittedName>
        <fullName evidence="3">Uncharacterized protein</fullName>
    </submittedName>
</protein>
<dbReference type="Proteomes" id="UP001596549">
    <property type="component" value="Unassembled WGS sequence"/>
</dbReference>
<evidence type="ECO:0000256" key="1">
    <source>
        <dbReference type="SAM" id="MobiDB-lite"/>
    </source>
</evidence>
<keyword evidence="2" id="KW-0732">Signal</keyword>
<feature type="region of interest" description="Disordered" evidence="1">
    <location>
        <begin position="25"/>
        <end position="51"/>
    </location>
</feature>
<accession>A0ABW2NR19</accession>
<comment type="caution">
    <text evidence="3">The sequence shown here is derived from an EMBL/GenBank/DDBJ whole genome shotgun (WGS) entry which is preliminary data.</text>
</comment>
<dbReference type="RefSeq" id="WP_165766874.1">
    <property type="nucleotide sequence ID" value="NZ_JBHTCP010000048.1"/>
</dbReference>
<evidence type="ECO:0000256" key="2">
    <source>
        <dbReference type="SAM" id="SignalP"/>
    </source>
</evidence>
<evidence type="ECO:0000313" key="3">
    <source>
        <dbReference type="EMBL" id="MFC7372895.1"/>
    </source>
</evidence>
<reference evidence="4" key="1">
    <citation type="journal article" date="2019" name="Int. J. Syst. Evol. Microbiol.">
        <title>The Global Catalogue of Microorganisms (GCM) 10K type strain sequencing project: providing services to taxonomists for standard genome sequencing and annotation.</title>
        <authorList>
            <consortium name="The Broad Institute Genomics Platform"/>
            <consortium name="The Broad Institute Genome Sequencing Center for Infectious Disease"/>
            <person name="Wu L."/>
            <person name="Ma J."/>
        </authorList>
    </citation>
    <scope>NUCLEOTIDE SEQUENCE [LARGE SCALE GENOMIC DNA]</scope>
    <source>
        <strain evidence="4">NBRC 106396</strain>
    </source>
</reference>
<feature type="chain" id="PRO_5045497025" evidence="2">
    <location>
        <begin position="24"/>
        <end position="51"/>
    </location>
</feature>
<proteinExistence type="predicted"/>
<name>A0ABW2NR19_9BACL</name>
<dbReference type="PROSITE" id="PS51257">
    <property type="entry name" value="PROKAR_LIPOPROTEIN"/>
    <property type="match status" value="1"/>
</dbReference>
<feature type="compositionally biased region" description="Acidic residues" evidence="1">
    <location>
        <begin position="28"/>
        <end position="44"/>
    </location>
</feature>